<feature type="region of interest" description="Disordered" evidence="1">
    <location>
        <begin position="1"/>
        <end position="27"/>
    </location>
</feature>
<dbReference type="EMBL" id="CP113836">
    <property type="protein sequence ID" value="WAL67751.1"/>
    <property type="molecule type" value="Genomic_DNA"/>
</dbReference>
<protein>
    <submittedName>
        <fullName evidence="2">Uncharacterized protein</fullName>
    </submittedName>
</protein>
<dbReference type="Proteomes" id="UP001163203">
    <property type="component" value="Chromosome"/>
</dbReference>
<evidence type="ECO:0000313" key="3">
    <source>
        <dbReference type="Proteomes" id="UP001163203"/>
    </source>
</evidence>
<gene>
    <name evidence="2" type="ORF">ORV05_08240</name>
</gene>
<evidence type="ECO:0000313" key="2">
    <source>
        <dbReference type="EMBL" id="WAL67751.1"/>
    </source>
</evidence>
<feature type="compositionally biased region" description="Basic residues" evidence="1">
    <location>
        <begin position="11"/>
        <end position="24"/>
    </location>
</feature>
<evidence type="ECO:0000256" key="1">
    <source>
        <dbReference type="SAM" id="MobiDB-lite"/>
    </source>
</evidence>
<accession>A0ABY7B5Y3</accession>
<keyword evidence="3" id="KW-1185">Reference proteome</keyword>
<reference evidence="2" key="1">
    <citation type="submission" date="2022-11" db="EMBL/GenBank/DDBJ databases">
        <authorList>
            <person name="Mo P."/>
        </authorList>
    </citation>
    <scope>NUCLEOTIDE SEQUENCE</scope>
    <source>
        <strain evidence="2">HUAS 11-8</strain>
    </source>
</reference>
<sequence>MPGLGSGGRARTPRSPRPPGRRAHSITVGGRSYPIVGTAISAATGVYPWGDPAQAGPSDPGGMVWLTTAGAHAAAGDAPSVSLIYLKLSDPDATEGFGKSAAIRAIDPDGRLDYHYWQDVLRTDKAIIEFTRPTLVVGG</sequence>
<proteinExistence type="predicted"/>
<name>A0ABY7B5Y3_9PSEU</name>
<organism evidence="2 3">
    <name type="scientific">Amycolatopsis cynarae</name>
    <dbReference type="NCBI Taxonomy" id="2995223"/>
    <lineage>
        <taxon>Bacteria</taxon>
        <taxon>Bacillati</taxon>
        <taxon>Actinomycetota</taxon>
        <taxon>Actinomycetes</taxon>
        <taxon>Pseudonocardiales</taxon>
        <taxon>Pseudonocardiaceae</taxon>
        <taxon>Amycolatopsis</taxon>
    </lineage>
</organism>
<dbReference type="RefSeq" id="WP_268757845.1">
    <property type="nucleotide sequence ID" value="NZ_CP113836.1"/>
</dbReference>